<keyword evidence="4" id="KW-0804">Transcription</keyword>
<evidence type="ECO:0000259" key="6">
    <source>
        <dbReference type="Pfam" id="PF13693"/>
    </source>
</evidence>
<evidence type="ECO:0000313" key="7">
    <source>
        <dbReference type="EMBL" id="RSU57229.1"/>
    </source>
</evidence>
<comment type="similarity">
    <text evidence="1">Belongs to the ner transcriptional regulatory family.</text>
</comment>
<keyword evidence="3" id="KW-0238">DNA-binding</keyword>
<proteinExistence type="inferred from homology"/>
<dbReference type="Proteomes" id="UP000287401">
    <property type="component" value="Unassembled WGS sequence"/>
</dbReference>
<reference evidence="7 8" key="1">
    <citation type="submission" date="2018-07" db="EMBL/GenBank/DDBJ databases">
        <title>Genomic and Epidemiologic Investigation of an Indolent Hospital Outbreak.</title>
        <authorList>
            <person name="Johnson R.C."/>
            <person name="Deming C."/>
            <person name="Conlan S."/>
            <person name="Zellmer C.J."/>
            <person name="Michelin A.V."/>
            <person name="Lee-Lin S."/>
            <person name="Thomas P.J."/>
            <person name="Park M."/>
            <person name="Weingarten R.A."/>
            <person name="Less J."/>
            <person name="Dekker J.P."/>
            <person name="Frank K.M."/>
            <person name="Musser K.A."/>
            <person name="Mcquiston J.R."/>
            <person name="Henderson D.K."/>
            <person name="Lau A.F."/>
            <person name="Palmore T.N."/>
            <person name="Segre J.A."/>
        </authorList>
    </citation>
    <scope>NUCLEOTIDE SEQUENCE [LARGE SCALE GENOMIC DNA]</scope>
    <source>
        <strain evidence="7 8">SK-NIH.Env6_1116</strain>
    </source>
</reference>
<name>A0A430BWX6_SPHYA</name>
<dbReference type="Pfam" id="PF13693">
    <property type="entry name" value="HTH_35"/>
    <property type="match status" value="1"/>
</dbReference>
<organism evidence="7 8">
    <name type="scientific">Sphingobium yanoikuyae</name>
    <name type="common">Sphingomonas yanoikuyae</name>
    <dbReference type="NCBI Taxonomy" id="13690"/>
    <lineage>
        <taxon>Bacteria</taxon>
        <taxon>Pseudomonadati</taxon>
        <taxon>Pseudomonadota</taxon>
        <taxon>Alphaproteobacteria</taxon>
        <taxon>Sphingomonadales</taxon>
        <taxon>Sphingomonadaceae</taxon>
        <taxon>Sphingobium</taxon>
    </lineage>
</organism>
<sequence length="86" mass="9763">MRLSKMHPEDVKAELRKRFATVSAFERQHELPAKSVHDLLRGRASARVEKAVKSVIERPVSDFSKSECSDVSESSSSTHRKIEKAR</sequence>
<evidence type="ECO:0000256" key="5">
    <source>
        <dbReference type="SAM" id="MobiDB-lite"/>
    </source>
</evidence>
<dbReference type="Gene3D" id="1.10.260.40">
    <property type="entry name" value="lambda repressor-like DNA-binding domains"/>
    <property type="match status" value="1"/>
</dbReference>
<comment type="caution">
    <text evidence="7">The sequence shown here is derived from an EMBL/GenBank/DDBJ whole genome shotgun (WGS) entry which is preliminary data.</text>
</comment>
<keyword evidence="2" id="KW-0805">Transcription regulation</keyword>
<protein>
    <recommendedName>
        <fullName evidence="6">Ner winged helix-turn-helix DNA-binding domain-containing protein</fullName>
    </recommendedName>
</protein>
<dbReference type="InterPro" id="IPR038722">
    <property type="entry name" value="Ner_HTH_dom"/>
</dbReference>
<feature type="region of interest" description="Disordered" evidence="5">
    <location>
        <begin position="60"/>
        <end position="86"/>
    </location>
</feature>
<accession>A0A430BWX6</accession>
<gene>
    <name evidence="7" type="ORF">DAH51_10475</name>
</gene>
<evidence type="ECO:0000313" key="8">
    <source>
        <dbReference type="Proteomes" id="UP000287401"/>
    </source>
</evidence>
<evidence type="ECO:0000256" key="3">
    <source>
        <dbReference type="ARBA" id="ARBA00023125"/>
    </source>
</evidence>
<dbReference type="EMBL" id="QRAL01000009">
    <property type="protein sequence ID" value="RSU57229.1"/>
    <property type="molecule type" value="Genomic_DNA"/>
</dbReference>
<dbReference type="RefSeq" id="WP_125998233.1">
    <property type="nucleotide sequence ID" value="NZ_QRAL01000009.1"/>
</dbReference>
<evidence type="ECO:0000256" key="4">
    <source>
        <dbReference type="ARBA" id="ARBA00023163"/>
    </source>
</evidence>
<dbReference type="GO" id="GO:0003677">
    <property type="term" value="F:DNA binding"/>
    <property type="evidence" value="ECO:0007669"/>
    <property type="project" value="UniProtKB-KW"/>
</dbReference>
<evidence type="ECO:0000256" key="2">
    <source>
        <dbReference type="ARBA" id="ARBA00023015"/>
    </source>
</evidence>
<feature type="domain" description="Ner winged helix-turn-helix DNA-binding" evidence="6">
    <location>
        <begin position="6"/>
        <end position="61"/>
    </location>
</feature>
<evidence type="ECO:0000256" key="1">
    <source>
        <dbReference type="ARBA" id="ARBA00006157"/>
    </source>
</evidence>
<dbReference type="InterPro" id="IPR010982">
    <property type="entry name" value="Lambda_DNA-bd_dom_sf"/>
</dbReference>
<dbReference type="AlphaFoldDB" id="A0A430BWX6"/>